<dbReference type="Proteomes" id="UP000075682">
    <property type="component" value="Unassembled WGS sequence"/>
</dbReference>
<evidence type="ECO:0000313" key="5">
    <source>
        <dbReference type="Proteomes" id="UP001156672"/>
    </source>
</evidence>
<dbReference type="EMBL" id="BSNW01000009">
    <property type="protein sequence ID" value="GLQ68708.1"/>
    <property type="molecule type" value="Genomic_DNA"/>
</dbReference>
<evidence type="ECO:0008006" key="6">
    <source>
        <dbReference type="Google" id="ProtNLM"/>
    </source>
</evidence>
<evidence type="ECO:0000313" key="3">
    <source>
        <dbReference type="EMBL" id="KXV37360.1"/>
    </source>
</evidence>
<dbReference type="AlphaFoldDB" id="A0AAW3QUJ3"/>
<evidence type="ECO:0000256" key="1">
    <source>
        <dbReference type="SAM" id="SignalP"/>
    </source>
</evidence>
<protein>
    <recommendedName>
        <fullName evidence="6">UrcA family protein</fullName>
    </recommendedName>
</protein>
<feature type="chain" id="PRO_5043531498" description="UrcA family protein" evidence="1">
    <location>
        <begin position="24"/>
        <end position="123"/>
    </location>
</feature>
<dbReference type="RefSeq" id="WP_062031220.1">
    <property type="nucleotide sequence ID" value="NZ_BEWL01000003.1"/>
</dbReference>
<evidence type="ECO:0000313" key="4">
    <source>
        <dbReference type="Proteomes" id="UP000075682"/>
    </source>
</evidence>
<reference evidence="2" key="1">
    <citation type="journal article" date="2014" name="Int. J. Syst. Evol. Microbiol.">
        <title>Complete genome of a new Firmicutes species belonging to the dominant human colonic microbiota ('Ruminococcus bicirculans') reveals two chromosomes and a selective capacity to utilize plant glucans.</title>
        <authorList>
            <consortium name="NISC Comparative Sequencing Program"/>
            <person name="Wegmann U."/>
            <person name="Louis P."/>
            <person name="Goesmann A."/>
            <person name="Henrissat B."/>
            <person name="Duncan S.H."/>
            <person name="Flint H.J."/>
        </authorList>
    </citation>
    <scope>NUCLEOTIDE SEQUENCE</scope>
    <source>
        <strain evidence="2">NBRC 3250</strain>
    </source>
</reference>
<sequence>MIRFSTLLLCALSTASVALPLQAADAAPTGIGTTSTEIDLSSLDLTTTRDWTIANKKIARASHAVCQKLIQDNWLVDSDGADCEQDAFSRAHEDLYALRDQQRTLHQSGHQNGHVLLALSAGK</sequence>
<dbReference type="NCBIfam" id="TIGR04433">
    <property type="entry name" value="UrcA_uranyl"/>
    <property type="match status" value="1"/>
</dbReference>
<comment type="caution">
    <text evidence="3">The sequence shown here is derived from an EMBL/GenBank/DDBJ whole genome shotgun (WGS) entry which is preliminary data.</text>
</comment>
<dbReference type="EMBL" id="LHZN01000139">
    <property type="protein sequence ID" value="KXV37360.1"/>
    <property type="molecule type" value="Genomic_DNA"/>
</dbReference>
<proteinExistence type="predicted"/>
<evidence type="ECO:0000313" key="2">
    <source>
        <dbReference type="EMBL" id="GLQ68708.1"/>
    </source>
</evidence>
<gene>
    <name evidence="3" type="ORF">AD941_11395</name>
    <name evidence="2" type="ORF">GCM10007866_11590</name>
</gene>
<reference evidence="2" key="4">
    <citation type="submission" date="2023-01" db="EMBL/GenBank/DDBJ databases">
        <title>Draft genome sequence of Gluconobacter albidus strain NBRC 3250.</title>
        <authorList>
            <person name="Sun Q."/>
            <person name="Mori K."/>
        </authorList>
    </citation>
    <scope>NUCLEOTIDE SEQUENCE</scope>
    <source>
        <strain evidence="2">NBRC 3250</strain>
    </source>
</reference>
<reference evidence="5" key="3">
    <citation type="journal article" date="2019" name="Int. J. Syst. Evol. Microbiol.">
        <title>The Global Catalogue of Microorganisms (GCM) 10K type strain sequencing project: providing services to taxonomists for standard genome sequencing and annotation.</title>
        <authorList>
            <consortium name="The Broad Institute Genomics Platform"/>
            <consortium name="The Broad Institute Genome Sequencing Center for Infectious Disease"/>
            <person name="Wu L."/>
            <person name="Ma J."/>
        </authorList>
    </citation>
    <scope>NUCLEOTIDE SEQUENCE [LARGE SCALE GENOMIC DNA]</scope>
    <source>
        <strain evidence="5">NBRC 3250</strain>
    </source>
</reference>
<dbReference type="Proteomes" id="UP001156672">
    <property type="component" value="Unassembled WGS sequence"/>
</dbReference>
<dbReference type="InterPro" id="IPR030972">
    <property type="entry name" value="UrcA_uranyl"/>
</dbReference>
<keyword evidence="1" id="KW-0732">Signal</keyword>
<name>A0AAW3QUJ3_9PROT</name>
<feature type="signal peptide" evidence="1">
    <location>
        <begin position="1"/>
        <end position="23"/>
    </location>
</feature>
<accession>A0AAW3QUJ3</accession>
<reference evidence="3 4" key="2">
    <citation type="submission" date="2015-06" db="EMBL/GenBank/DDBJ databases">
        <title>Improved classification and identification of acetic acid bacteria using matrix-assisted laser desorption/ionization time-of-flight mass spectrometry; Gluconobacter nephelii and Gluconobacter uchimurae are later heterotypic synonyms of Gluconobacter japonicus and Gluconobacter oxydans, respectively.</title>
        <authorList>
            <person name="Li L."/>
            <person name="Cleenwerck I."/>
            <person name="De Vuyst L."/>
            <person name="Vandamme P."/>
        </authorList>
    </citation>
    <scope>NUCLEOTIDE SEQUENCE [LARGE SCALE GENOMIC DNA]</scope>
    <source>
        <strain evidence="3 4">LMG 1356</strain>
    </source>
</reference>
<keyword evidence="5" id="KW-1185">Reference proteome</keyword>
<organism evidence="3 4">
    <name type="scientific">Gluconobacter albidus</name>
    <dbReference type="NCBI Taxonomy" id="318683"/>
    <lineage>
        <taxon>Bacteria</taxon>
        <taxon>Pseudomonadati</taxon>
        <taxon>Pseudomonadota</taxon>
        <taxon>Alphaproteobacteria</taxon>
        <taxon>Acetobacterales</taxon>
        <taxon>Acetobacteraceae</taxon>
        <taxon>Gluconobacter</taxon>
    </lineage>
</organism>